<feature type="compositionally biased region" description="Low complexity" evidence="1">
    <location>
        <begin position="67"/>
        <end position="80"/>
    </location>
</feature>
<accession>A0ABP0DVL9</accession>
<feature type="region of interest" description="Disordered" evidence="1">
    <location>
        <begin position="1"/>
        <end position="26"/>
    </location>
</feature>
<evidence type="ECO:0000313" key="2">
    <source>
        <dbReference type="EMBL" id="CAK7271037.1"/>
    </source>
</evidence>
<keyword evidence="3" id="KW-1185">Reference proteome</keyword>
<dbReference type="EMBL" id="CAWUOM010000081">
    <property type="protein sequence ID" value="CAK7271037.1"/>
    <property type="molecule type" value="Genomic_DNA"/>
</dbReference>
<name>A0ABP0DVL9_9PEZI</name>
<feature type="compositionally biased region" description="Low complexity" evidence="1">
    <location>
        <begin position="888"/>
        <end position="903"/>
    </location>
</feature>
<sequence length="994" mass="107422">MVSSMAPDAMNAAPTPSHGDVPLPAENEQTAAGEPVEYEALSQPQASSVMPPTYGSAGIPNPTLDASTVTSTSSPPTMTTALVSSLSPAQTLAAPTIAPPICLRGTSTAMATPGEAALEKKSLTLLELPTDILRLIVKEITHTNDLTSLALVHSTLYHQAIPQIYSRFDIVWPDPSAPPPEGKNVDALTYGLSTLCLGSAFARTAHRRSNNLRRRGQNSTTAHRNRTVADAACTSSEHTRFGSPNYAQFTRKFSLGNGPPEWFADYMINKEAGKMLGTLVALSVAKMQNLENFVWDMPTGVMSDVFMALAALPDFDPVHKECKLDRLWIRWHNNSRTTQARSPPGSPSSSPEPLPAPPQLFVPQGSNLTPVGIMLPAYGGHPRPRPAIAYASSHVEYPTFSVVPPLRSLTVLDIDEVAYLDELAVLIERSYGRLNELRIGIASHAVSKDFVQTWDGSELQQVDLEASWPGESIIGDRRLGGVLGTLVGRIYDIRKKSTTSKTLPNTESATAIPASTGIQAANNTSNSSADADDSEMTPGGSTSAQNLFVASPQLPNTATAGRTGTANTESATNGSLGMAGSESQDKVEDGYESTMQLDRKLKLTTLELERVPLSMQVLVRAIDWTSVTALTILSCPQDHSLWRQLRKNFRPTPAASQGYGISPVPARLASGVNSAPPTLDYYLALKKIHTDRVCKTLLSFISDTLAPNSLEVLILQNRPYTDMSRVVSIQDIFKSAVKPHSASLTKLLINGYLWPQTEILESAQRMRRIWTLPATLVKYVTSGRMASLRELAFSLHYRDWHTFLQRLPGLPQLRSLHILNIADHVVENLSMYDLAMQITDVVTLRPETPLCFVAICDKCYEIVESRGSDTTGDEADEPGESGSVHGANNVSIDGGSDSSSSAASDDEDEDANEDNDSDGDIDVGVGGGNAGANGMQVMLSAEHDSDADVSDSSESDQDSQLLEGDGPRPMRLRMREIFFYDEKVAIFKARHGRL</sequence>
<organism evidence="2 3">
    <name type="scientific">Sporothrix epigloea</name>
    <dbReference type="NCBI Taxonomy" id="1892477"/>
    <lineage>
        <taxon>Eukaryota</taxon>
        <taxon>Fungi</taxon>
        <taxon>Dikarya</taxon>
        <taxon>Ascomycota</taxon>
        <taxon>Pezizomycotina</taxon>
        <taxon>Sordariomycetes</taxon>
        <taxon>Sordariomycetidae</taxon>
        <taxon>Ophiostomatales</taxon>
        <taxon>Ophiostomataceae</taxon>
        <taxon>Sporothrix</taxon>
    </lineage>
</organism>
<dbReference type="Proteomes" id="UP001642501">
    <property type="component" value="Unassembled WGS sequence"/>
</dbReference>
<feature type="compositionally biased region" description="Acidic residues" evidence="1">
    <location>
        <begin position="947"/>
        <end position="957"/>
    </location>
</feature>
<feature type="region of interest" description="Disordered" evidence="1">
    <location>
        <begin position="501"/>
        <end position="592"/>
    </location>
</feature>
<feature type="region of interest" description="Disordered" evidence="1">
    <location>
        <begin position="867"/>
        <end position="968"/>
    </location>
</feature>
<feature type="compositionally biased region" description="Acidic residues" evidence="1">
    <location>
        <begin position="904"/>
        <end position="921"/>
    </location>
</feature>
<reference evidence="2 3" key="1">
    <citation type="submission" date="2024-01" db="EMBL/GenBank/DDBJ databases">
        <authorList>
            <person name="Allen C."/>
            <person name="Tagirdzhanova G."/>
        </authorList>
    </citation>
    <scope>NUCLEOTIDE SEQUENCE [LARGE SCALE GENOMIC DNA]</scope>
    <source>
        <strain evidence="2 3">CBS 573.63</strain>
    </source>
</reference>
<feature type="region of interest" description="Disordered" evidence="1">
    <location>
        <begin position="38"/>
        <end position="80"/>
    </location>
</feature>
<evidence type="ECO:0000313" key="3">
    <source>
        <dbReference type="Proteomes" id="UP001642501"/>
    </source>
</evidence>
<feature type="region of interest" description="Disordered" evidence="1">
    <location>
        <begin position="335"/>
        <end position="361"/>
    </location>
</feature>
<feature type="compositionally biased region" description="Low complexity" evidence="1">
    <location>
        <begin position="556"/>
        <end position="568"/>
    </location>
</feature>
<feature type="compositionally biased region" description="Low complexity" evidence="1">
    <location>
        <begin position="520"/>
        <end position="529"/>
    </location>
</feature>
<feature type="compositionally biased region" description="Polar residues" evidence="1">
    <location>
        <begin position="539"/>
        <end position="548"/>
    </location>
</feature>
<feature type="region of interest" description="Disordered" evidence="1">
    <location>
        <begin position="209"/>
        <end position="228"/>
    </location>
</feature>
<comment type="caution">
    <text evidence="2">The sequence shown here is derived from an EMBL/GenBank/DDBJ whole genome shotgun (WGS) entry which is preliminary data.</text>
</comment>
<protein>
    <recommendedName>
        <fullName evidence="4">F-box domain-containing protein</fullName>
    </recommendedName>
</protein>
<proteinExistence type="predicted"/>
<gene>
    <name evidence="2" type="ORF">SEPCBS57363_004410</name>
</gene>
<feature type="compositionally biased region" description="Pro residues" evidence="1">
    <location>
        <begin position="344"/>
        <end position="360"/>
    </location>
</feature>
<evidence type="ECO:0000256" key="1">
    <source>
        <dbReference type="SAM" id="MobiDB-lite"/>
    </source>
</evidence>
<evidence type="ECO:0008006" key="4">
    <source>
        <dbReference type="Google" id="ProtNLM"/>
    </source>
</evidence>